<gene>
    <name evidence="4" type="primary">cobK</name>
    <name evidence="4" type="ORF">D1B33_01055</name>
</gene>
<proteinExistence type="predicted"/>
<dbReference type="OrthoDB" id="9780707at2"/>
<reference evidence="4 5" key="1">
    <citation type="submission" date="2018-08" db="EMBL/GenBank/DDBJ databases">
        <title>Lysinibacillus sp. YLB-03 draft genome sequence.</title>
        <authorList>
            <person name="Yu L."/>
        </authorList>
    </citation>
    <scope>NUCLEOTIDE SEQUENCE [LARGE SCALE GENOMIC DNA]</scope>
    <source>
        <strain evidence="4 5">YLB-03</strain>
    </source>
</reference>
<evidence type="ECO:0000313" key="5">
    <source>
        <dbReference type="Proteomes" id="UP000265692"/>
    </source>
</evidence>
<keyword evidence="3 4" id="KW-0560">Oxidoreductase</keyword>
<dbReference type="GO" id="GO:0009236">
    <property type="term" value="P:cobalamin biosynthetic process"/>
    <property type="evidence" value="ECO:0007669"/>
    <property type="project" value="UniProtKB-UniPathway"/>
</dbReference>
<comment type="pathway">
    <text evidence="1">Cofactor biosynthesis; adenosylcobalamin biosynthesis.</text>
</comment>
<accession>A0A396SE57</accession>
<dbReference type="EC" id="1.3.1.54" evidence="4"/>
<keyword evidence="2" id="KW-0169">Cobalamin biosynthesis</keyword>
<dbReference type="InterPro" id="IPR003723">
    <property type="entry name" value="Precorrin-6x_reduct"/>
</dbReference>
<dbReference type="PROSITE" id="PS51014">
    <property type="entry name" value="COBK_CBIJ"/>
    <property type="match status" value="1"/>
</dbReference>
<dbReference type="AlphaFoldDB" id="A0A396SE57"/>
<evidence type="ECO:0000313" key="4">
    <source>
        <dbReference type="EMBL" id="RHW39462.1"/>
    </source>
</evidence>
<dbReference type="GO" id="GO:0016994">
    <property type="term" value="F:precorrin-6A reductase activity"/>
    <property type="evidence" value="ECO:0007669"/>
    <property type="project" value="UniProtKB-EC"/>
</dbReference>
<comment type="caution">
    <text evidence="4">The sequence shown here is derived from an EMBL/GenBank/DDBJ whole genome shotgun (WGS) entry which is preliminary data.</text>
</comment>
<dbReference type="Pfam" id="PF02571">
    <property type="entry name" value="CbiJ"/>
    <property type="match status" value="1"/>
</dbReference>
<protein>
    <submittedName>
        <fullName evidence="4">Precorrin-6A reductase</fullName>
        <ecNumber evidence="4">1.3.1.54</ecNumber>
    </submittedName>
</protein>
<sequence>MILFLAGTSDARELAVYLQQNGFSILATVVTQSAADSLQQAGIKHHIGRLKIEEMQQLATHIGAKIIVDASHPFAEEASKTAIETAKTIGIPYLRYERENSVYDHKLITEVESYEQAALEAKKRGGNIMLTTGSKTLATFTKHLLNEDMKLYARMLPNVENMQKCADLGVPQKNIIAIQGPFSKELNQALYKQYGVTLMITKESGQVGSMDEKIEAAIEQHIEVILIKRPRIHYGQKYSTNEGILNHLKGELNNG</sequence>
<name>A0A396SE57_9BACL</name>
<dbReference type="Proteomes" id="UP000265692">
    <property type="component" value="Unassembled WGS sequence"/>
</dbReference>
<evidence type="ECO:0000256" key="1">
    <source>
        <dbReference type="ARBA" id="ARBA00004953"/>
    </source>
</evidence>
<evidence type="ECO:0000256" key="3">
    <source>
        <dbReference type="ARBA" id="ARBA00023002"/>
    </source>
</evidence>
<dbReference type="PANTHER" id="PTHR36925">
    <property type="entry name" value="COBALT-PRECORRIN-6A REDUCTASE"/>
    <property type="match status" value="1"/>
</dbReference>
<dbReference type="EMBL" id="QWEI01000001">
    <property type="protein sequence ID" value="RHW39462.1"/>
    <property type="molecule type" value="Genomic_DNA"/>
</dbReference>
<dbReference type="PANTHER" id="PTHR36925:SF1">
    <property type="entry name" value="COBALT-PRECORRIN-6A REDUCTASE"/>
    <property type="match status" value="1"/>
</dbReference>
<organism evidence="4 5">
    <name type="scientific">Ureibacillus yapensis</name>
    <dbReference type="NCBI Taxonomy" id="2304605"/>
    <lineage>
        <taxon>Bacteria</taxon>
        <taxon>Bacillati</taxon>
        <taxon>Bacillota</taxon>
        <taxon>Bacilli</taxon>
        <taxon>Bacillales</taxon>
        <taxon>Caryophanaceae</taxon>
        <taxon>Ureibacillus</taxon>
    </lineage>
</organism>
<dbReference type="RefSeq" id="WP_118874474.1">
    <property type="nucleotide sequence ID" value="NZ_QWEI01000001.1"/>
</dbReference>
<keyword evidence="5" id="KW-1185">Reference proteome</keyword>
<evidence type="ECO:0000256" key="2">
    <source>
        <dbReference type="ARBA" id="ARBA00022573"/>
    </source>
</evidence>
<dbReference type="UniPathway" id="UPA00148"/>
<dbReference type="NCBIfam" id="TIGR00715">
    <property type="entry name" value="precor6x_red"/>
    <property type="match status" value="1"/>
</dbReference>